<protein>
    <recommendedName>
        <fullName evidence="5">LPXTG cell wall anchor domain-containing protein</fullName>
    </recommendedName>
</protein>
<accession>A0A3G3K361</accession>
<dbReference type="KEGG" id="coh:EAV92_17550"/>
<evidence type="ECO:0000256" key="1">
    <source>
        <dbReference type="SAM" id="Phobius"/>
    </source>
</evidence>
<keyword evidence="1" id="KW-1133">Transmembrane helix</keyword>
<keyword evidence="1" id="KW-0472">Membrane</keyword>
<gene>
    <name evidence="3" type="ORF">EAV92_17550</name>
</gene>
<feature type="chain" id="PRO_5038829977" description="LPXTG cell wall anchor domain-containing protein" evidence="2">
    <location>
        <begin position="27"/>
        <end position="257"/>
    </location>
</feature>
<keyword evidence="4" id="KW-1185">Reference proteome</keyword>
<dbReference type="AlphaFoldDB" id="A0A3G3K361"/>
<sequence length="257" mass="27783">MNLLKVRMLIALVSALLLAGIFPASAGAYSYGNANTEAVAETFKLIASKLSADSPDWTAANAAYAELRSELDSHFGKDVTKEMDDAFAAKDKDRVLKDWKGVLVLNLDRRFTYAEQGFNNYSDAKLLLAKARATYETLKPYLSGTPAEGKQEELDQAFDKALEGLGNPGLLGVGKKEPNPDLFKQNIKLIYDTVAPLFPMANGITAGEASLDPAASPAAHAPMEETNKTNGTVTIAAIIVVLALAGLLFWRMRRRKS</sequence>
<reference evidence="3 4" key="1">
    <citation type="submission" date="2018-10" db="EMBL/GenBank/DDBJ databases">
        <title>Genome Sequence of Cohnella sp.</title>
        <authorList>
            <person name="Srinivasan S."/>
            <person name="Kim M.K."/>
        </authorList>
    </citation>
    <scope>NUCLEOTIDE SEQUENCE [LARGE SCALE GENOMIC DNA]</scope>
    <source>
        <strain evidence="3 4">18JY8-7</strain>
    </source>
</reference>
<keyword evidence="2" id="KW-0732">Signal</keyword>
<proteinExistence type="predicted"/>
<name>A0A3G3K361_9BACL</name>
<evidence type="ECO:0008006" key="5">
    <source>
        <dbReference type="Google" id="ProtNLM"/>
    </source>
</evidence>
<evidence type="ECO:0000256" key="2">
    <source>
        <dbReference type="SAM" id="SignalP"/>
    </source>
</evidence>
<feature type="signal peptide" evidence="2">
    <location>
        <begin position="1"/>
        <end position="26"/>
    </location>
</feature>
<dbReference type="EMBL" id="CP033433">
    <property type="protein sequence ID" value="AYQ74209.1"/>
    <property type="molecule type" value="Genomic_DNA"/>
</dbReference>
<dbReference type="Proteomes" id="UP000269097">
    <property type="component" value="Chromosome"/>
</dbReference>
<feature type="transmembrane region" description="Helical" evidence="1">
    <location>
        <begin position="231"/>
        <end position="250"/>
    </location>
</feature>
<keyword evidence="1" id="KW-0812">Transmembrane</keyword>
<evidence type="ECO:0000313" key="3">
    <source>
        <dbReference type="EMBL" id="AYQ74209.1"/>
    </source>
</evidence>
<evidence type="ECO:0000313" key="4">
    <source>
        <dbReference type="Proteomes" id="UP000269097"/>
    </source>
</evidence>
<dbReference type="RefSeq" id="WP_123042290.1">
    <property type="nucleotide sequence ID" value="NZ_CP033433.1"/>
</dbReference>
<dbReference type="CDD" id="cd12087">
    <property type="entry name" value="TM_EGFR-like"/>
    <property type="match status" value="1"/>
</dbReference>
<organism evidence="3 4">
    <name type="scientific">Cohnella candidum</name>
    <dbReference type="NCBI Taxonomy" id="2674991"/>
    <lineage>
        <taxon>Bacteria</taxon>
        <taxon>Bacillati</taxon>
        <taxon>Bacillota</taxon>
        <taxon>Bacilli</taxon>
        <taxon>Bacillales</taxon>
        <taxon>Paenibacillaceae</taxon>
        <taxon>Cohnella</taxon>
    </lineage>
</organism>